<protein>
    <submittedName>
        <fullName evidence="13">Myelin protein zero-like protein 2</fullName>
    </submittedName>
</protein>
<comment type="caution">
    <text evidence="13">The sequence shown here is derived from an EMBL/GenBank/DDBJ whole genome shotgun (WGS) entry which is preliminary data.</text>
</comment>
<dbReference type="FunFam" id="2.60.40.10:FF:000193">
    <property type="entry name" value="Myelin protein zero-like 1 like"/>
    <property type="match status" value="1"/>
</dbReference>
<dbReference type="InterPro" id="IPR029863">
    <property type="entry name" value="MPZL2_Ig-like_dom"/>
</dbReference>
<evidence type="ECO:0000256" key="2">
    <source>
        <dbReference type="ARBA" id="ARBA00007180"/>
    </source>
</evidence>
<dbReference type="InterPro" id="IPR013106">
    <property type="entry name" value="Ig_V-set"/>
</dbReference>
<keyword evidence="14" id="KW-1185">Reference proteome</keyword>
<dbReference type="InterPro" id="IPR003599">
    <property type="entry name" value="Ig_sub"/>
</dbReference>
<dbReference type="PRINTS" id="PR00213">
    <property type="entry name" value="MYELINP0"/>
</dbReference>
<dbReference type="PANTHER" id="PTHR13869">
    <property type="entry name" value="MYELIN P0 RELATED"/>
    <property type="match status" value="1"/>
</dbReference>
<name>A0AAD9CFC5_DISEL</name>
<evidence type="ECO:0000256" key="9">
    <source>
        <dbReference type="ARBA" id="ARBA00023319"/>
    </source>
</evidence>
<dbReference type="Pfam" id="PF07686">
    <property type="entry name" value="V-set"/>
    <property type="match status" value="1"/>
</dbReference>
<reference evidence="13" key="1">
    <citation type="submission" date="2023-04" db="EMBL/GenBank/DDBJ databases">
        <title>Chromosome-level genome of Chaenocephalus aceratus.</title>
        <authorList>
            <person name="Park H."/>
        </authorList>
    </citation>
    <scope>NUCLEOTIDE SEQUENCE</scope>
    <source>
        <strain evidence="13">DE</strain>
        <tissue evidence="13">Muscle</tissue>
    </source>
</reference>
<dbReference type="SMART" id="SM00409">
    <property type="entry name" value="IG"/>
    <property type="match status" value="2"/>
</dbReference>
<evidence type="ECO:0000313" key="13">
    <source>
        <dbReference type="EMBL" id="KAK1900182.1"/>
    </source>
</evidence>
<feature type="domain" description="Ig-like" evidence="12">
    <location>
        <begin position="233"/>
        <end position="275"/>
    </location>
</feature>
<feature type="domain" description="Ig-like" evidence="12">
    <location>
        <begin position="31"/>
        <end position="136"/>
    </location>
</feature>
<evidence type="ECO:0000256" key="3">
    <source>
        <dbReference type="ARBA" id="ARBA00022692"/>
    </source>
</evidence>
<evidence type="ECO:0000256" key="10">
    <source>
        <dbReference type="SAM" id="MobiDB-lite"/>
    </source>
</evidence>
<comment type="similarity">
    <text evidence="2">Belongs to the myelin P0 protein family.</text>
</comment>
<comment type="subcellular location">
    <subcellularLocation>
        <location evidence="1">Membrane</location>
        <topology evidence="1">Single-pass type I membrane protein</topology>
    </subcellularLocation>
</comment>
<keyword evidence="3 11" id="KW-0812">Transmembrane</keyword>
<keyword evidence="6 11" id="KW-0472">Membrane</keyword>
<dbReference type="Gene3D" id="2.60.40.10">
    <property type="entry name" value="Immunoglobulins"/>
    <property type="match status" value="2"/>
</dbReference>
<evidence type="ECO:0000256" key="7">
    <source>
        <dbReference type="ARBA" id="ARBA00023157"/>
    </source>
</evidence>
<evidence type="ECO:0000256" key="1">
    <source>
        <dbReference type="ARBA" id="ARBA00004479"/>
    </source>
</evidence>
<dbReference type="InterPro" id="IPR036179">
    <property type="entry name" value="Ig-like_dom_sf"/>
</dbReference>
<dbReference type="InterPro" id="IPR000920">
    <property type="entry name" value="Myelin_P0-rel"/>
</dbReference>
<accession>A0AAD9CFC5</accession>
<keyword evidence="9" id="KW-0393">Immunoglobulin domain</keyword>
<keyword evidence="4" id="KW-0732">Signal</keyword>
<dbReference type="InterPro" id="IPR013783">
    <property type="entry name" value="Ig-like_fold"/>
</dbReference>
<dbReference type="PANTHER" id="PTHR13869:SF21">
    <property type="entry name" value="MYELIN PROTEIN ZERO-LIKE PROTEIN 2"/>
    <property type="match status" value="1"/>
</dbReference>
<dbReference type="SMART" id="SM00406">
    <property type="entry name" value="IGv"/>
    <property type="match status" value="1"/>
</dbReference>
<evidence type="ECO:0000313" key="14">
    <source>
        <dbReference type="Proteomes" id="UP001228049"/>
    </source>
</evidence>
<keyword evidence="8" id="KW-0325">Glycoprotein</keyword>
<feature type="region of interest" description="Disordered" evidence="10">
    <location>
        <begin position="215"/>
        <end position="235"/>
    </location>
</feature>
<dbReference type="AlphaFoldDB" id="A0AAD9CFC5"/>
<evidence type="ECO:0000259" key="12">
    <source>
        <dbReference type="PROSITE" id="PS50835"/>
    </source>
</evidence>
<dbReference type="PROSITE" id="PS50835">
    <property type="entry name" value="IG_LIKE"/>
    <property type="match status" value="2"/>
</dbReference>
<evidence type="ECO:0000256" key="6">
    <source>
        <dbReference type="ARBA" id="ARBA00023136"/>
    </source>
</evidence>
<gene>
    <name evidence="13" type="ORF">KUDE01_000969</name>
</gene>
<feature type="transmembrane region" description="Helical" evidence="11">
    <location>
        <begin position="143"/>
        <end position="165"/>
    </location>
</feature>
<organism evidence="13 14">
    <name type="scientific">Dissostichus eleginoides</name>
    <name type="common">Patagonian toothfish</name>
    <name type="synonym">Dissostichus amissus</name>
    <dbReference type="NCBI Taxonomy" id="100907"/>
    <lineage>
        <taxon>Eukaryota</taxon>
        <taxon>Metazoa</taxon>
        <taxon>Chordata</taxon>
        <taxon>Craniata</taxon>
        <taxon>Vertebrata</taxon>
        <taxon>Euteleostomi</taxon>
        <taxon>Actinopterygii</taxon>
        <taxon>Neopterygii</taxon>
        <taxon>Teleostei</taxon>
        <taxon>Neoteleostei</taxon>
        <taxon>Acanthomorphata</taxon>
        <taxon>Eupercaria</taxon>
        <taxon>Perciformes</taxon>
        <taxon>Notothenioidei</taxon>
        <taxon>Nototheniidae</taxon>
        <taxon>Dissostichus</taxon>
    </lineage>
</organism>
<keyword evidence="5 11" id="KW-1133">Transmembrane helix</keyword>
<evidence type="ECO:0000256" key="11">
    <source>
        <dbReference type="SAM" id="Phobius"/>
    </source>
</evidence>
<evidence type="ECO:0000256" key="8">
    <source>
        <dbReference type="ARBA" id="ARBA00023180"/>
    </source>
</evidence>
<dbReference type="InterPro" id="IPR007110">
    <property type="entry name" value="Ig-like_dom"/>
</dbReference>
<evidence type="ECO:0000256" key="5">
    <source>
        <dbReference type="ARBA" id="ARBA00022989"/>
    </source>
</evidence>
<keyword evidence="7" id="KW-1015">Disulfide bond</keyword>
<feature type="region of interest" description="Disordered" evidence="10">
    <location>
        <begin position="403"/>
        <end position="423"/>
    </location>
</feature>
<feature type="transmembrane region" description="Helical" evidence="11">
    <location>
        <begin position="331"/>
        <end position="354"/>
    </location>
</feature>
<dbReference type="GO" id="GO:0005886">
    <property type="term" value="C:plasma membrane"/>
    <property type="evidence" value="ECO:0007669"/>
    <property type="project" value="TreeGrafter"/>
</dbReference>
<evidence type="ECO:0000256" key="4">
    <source>
        <dbReference type="ARBA" id="ARBA00022729"/>
    </source>
</evidence>
<dbReference type="EMBL" id="JASDAP010000007">
    <property type="protein sequence ID" value="KAK1900182.1"/>
    <property type="molecule type" value="Genomic_DNA"/>
</dbReference>
<dbReference type="SUPFAM" id="SSF48726">
    <property type="entry name" value="Immunoglobulin"/>
    <property type="match status" value="2"/>
</dbReference>
<proteinExistence type="inferred from homology"/>
<dbReference type="Proteomes" id="UP001228049">
    <property type="component" value="Unassembled WGS sequence"/>
</dbReference>
<dbReference type="CDD" id="cd05880">
    <property type="entry name" value="IgV_EVA1"/>
    <property type="match status" value="1"/>
</dbReference>
<sequence>MFLQQHCIGRGVLQVSGMHVYTSGDVEAVNGTDVRLKCTFQSSASINPNSIVISWSFRPLKPGREESVFHYQQKPYPPLEGIFRKRVSWAGDVMGRDASIILQQVKFTYNGTYICQVKNPPDVHGMVGEIRLRVVTTASFSELLLLALAIGGGIAAVVILLIIFVSCRRCKKKTLRQLEGNEEAPRKERKDPTVCHPGRALHLYLSETSMEIDSSDGMISEASTKDPSSSETPSIVSSISVSTPAELHASKGDTVTLSCTFTSTSRPTSKMTVDWSYRPQSGGPPLTFFHFSSRAFLPPDGQNPPDVHGSPTSHTVLTVTPKAASIHFSDVAVLLAFVLLPSTIVTLILIARILCPKKKRNQSKAYRSPIEVTEGEEYGVHPPPKEKKASCCDLYMMDSEDEEGYYELKKRPPTDEGYAESQC</sequence>